<evidence type="ECO:0000256" key="1">
    <source>
        <dbReference type="SAM" id="MobiDB-lite"/>
    </source>
</evidence>
<feature type="compositionally biased region" description="Polar residues" evidence="1">
    <location>
        <begin position="205"/>
        <end position="214"/>
    </location>
</feature>
<feature type="chain" id="PRO_5030002174" evidence="2">
    <location>
        <begin position="22"/>
        <end position="214"/>
    </location>
</feature>
<accession>A0A061RBA9</accession>
<feature type="signal peptide" evidence="2">
    <location>
        <begin position="1"/>
        <end position="21"/>
    </location>
</feature>
<evidence type="ECO:0000256" key="2">
    <source>
        <dbReference type="SAM" id="SignalP"/>
    </source>
</evidence>
<name>A0A061RBA9_9CHLO</name>
<gene>
    <name evidence="3" type="ORF">TSPGSL018_4617</name>
</gene>
<dbReference type="EMBL" id="GBEZ01015983">
    <property type="protein sequence ID" value="JAC70227.1"/>
    <property type="molecule type" value="Transcribed_RNA"/>
</dbReference>
<protein>
    <submittedName>
        <fullName evidence="3">Uncharacterized protein</fullName>
    </submittedName>
</protein>
<reference evidence="3" key="1">
    <citation type="submission" date="2014-05" db="EMBL/GenBank/DDBJ databases">
        <title>The transcriptome of the halophilic microalga Tetraselmis sp. GSL018 isolated from the Great Salt Lake, Utah.</title>
        <authorList>
            <person name="Jinkerson R.E."/>
            <person name="D'Adamo S."/>
            <person name="Posewitz M.C."/>
        </authorList>
    </citation>
    <scope>NUCLEOTIDE SEQUENCE</scope>
    <source>
        <strain evidence="3">GSL018</strain>
    </source>
</reference>
<feature type="region of interest" description="Disordered" evidence="1">
    <location>
        <begin position="179"/>
        <end position="214"/>
    </location>
</feature>
<organism evidence="3">
    <name type="scientific">Tetraselmis sp. GSL018</name>
    <dbReference type="NCBI Taxonomy" id="582737"/>
    <lineage>
        <taxon>Eukaryota</taxon>
        <taxon>Viridiplantae</taxon>
        <taxon>Chlorophyta</taxon>
        <taxon>core chlorophytes</taxon>
        <taxon>Chlorodendrophyceae</taxon>
        <taxon>Chlorodendrales</taxon>
        <taxon>Chlorodendraceae</taxon>
        <taxon>Tetraselmis</taxon>
    </lineage>
</organism>
<sequence>MCRTYIIVAVFCLVLANPVVAVRKFLQTTPDTYVPTATASQLDEATATPTPTAASPAQGDLCPVTEDTLSDLVTTVLNSFKFNMKLPECSETQSIAGTRSEVGSCVVGAAGIKDYFLQMTVDVACASSTTSYDVQAIVKKDADGYQLDTVFDLMGTLPSYHIQPFLADDTATEKPAAQYNDEDNVGSEVIFPESEESEELNSDSAGSEESVNFK</sequence>
<dbReference type="AlphaFoldDB" id="A0A061RBA9"/>
<keyword evidence="2" id="KW-0732">Signal</keyword>
<proteinExistence type="predicted"/>
<evidence type="ECO:0000313" key="3">
    <source>
        <dbReference type="EMBL" id="JAC70227.1"/>
    </source>
</evidence>